<keyword evidence="10" id="KW-1185">Reference proteome</keyword>
<dbReference type="InterPro" id="IPR014434">
    <property type="entry name" value="Monothiol_GRX"/>
</dbReference>
<dbReference type="InterPro" id="IPR036249">
    <property type="entry name" value="Thioredoxin-like_sf"/>
</dbReference>
<evidence type="ECO:0000256" key="3">
    <source>
        <dbReference type="ARBA" id="ARBA00022723"/>
    </source>
</evidence>
<gene>
    <name evidence="9" type="primary">grxD</name>
    <name evidence="9" type="ORF">V3390_09590</name>
</gene>
<evidence type="ECO:0000313" key="10">
    <source>
        <dbReference type="Proteomes" id="UP001356170"/>
    </source>
</evidence>
<dbReference type="PANTHER" id="PTHR10293:SF72">
    <property type="entry name" value="MONOTHIOL GLUTAREDOXIN-S14, CHLOROPLASTIC"/>
    <property type="match status" value="1"/>
</dbReference>
<dbReference type="Proteomes" id="UP001356170">
    <property type="component" value="Unassembled WGS sequence"/>
</dbReference>
<dbReference type="PANTHER" id="PTHR10293">
    <property type="entry name" value="GLUTAREDOXIN FAMILY MEMBER"/>
    <property type="match status" value="1"/>
</dbReference>
<evidence type="ECO:0000256" key="6">
    <source>
        <dbReference type="ARBA" id="ARBA00023284"/>
    </source>
</evidence>
<sequence>MKSSLDRIRQLIDEHDAILFLKGTPEFPMCGYSAQAVNALNKAGHGHIRYVNIMADAELRANLPRLSNWPTFPQFFLHGELLGGADILAELLDSGELQRIVAELDKAA</sequence>
<name>A0ABU7V313_9GAMM</name>
<dbReference type="RefSeq" id="WP_331689912.1">
    <property type="nucleotide sequence ID" value="NZ_JAZHBN010000006.1"/>
</dbReference>
<keyword evidence="5" id="KW-0411">Iron-sulfur</keyword>
<dbReference type="InterPro" id="IPR033658">
    <property type="entry name" value="GRX_PICOT-like"/>
</dbReference>
<feature type="domain" description="Glutaredoxin" evidence="8">
    <location>
        <begin position="19"/>
        <end position="81"/>
    </location>
</feature>
<dbReference type="EMBL" id="JAZHBO010000002">
    <property type="protein sequence ID" value="MEF2156471.1"/>
    <property type="molecule type" value="Genomic_DNA"/>
</dbReference>
<keyword evidence="2" id="KW-0001">2Fe-2S</keyword>
<comment type="similarity">
    <text evidence="1 7">Belongs to the glutaredoxin family. Monothiol subfamily.</text>
</comment>
<evidence type="ECO:0000259" key="8">
    <source>
        <dbReference type="Pfam" id="PF00462"/>
    </source>
</evidence>
<keyword evidence="4" id="KW-0408">Iron</keyword>
<dbReference type="Pfam" id="PF00462">
    <property type="entry name" value="Glutaredoxin"/>
    <property type="match status" value="1"/>
</dbReference>
<organism evidence="9 10">
    <name type="scientific">Aquilutibacter rugosus</name>
    <dbReference type="NCBI Taxonomy" id="3115820"/>
    <lineage>
        <taxon>Bacteria</taxon>
        <taxon>Pseudomonadati</taxon>
        <taxon>Pseudomonadota</taxon>
        <taxon>Gammaproteobacteria</taxon>
        <taxon>Lysobacterales</taxon>
        <taxon>Lysobacteraceae</taxon>
        <taxon>Aquilutibacter</taxon>
    </lineage>
</organism>
<dbReference type="SUPFAM" id="SSF52833">
    <property type="entry name" value="Thioredoxin-like"/>
    <property type="match status" value="1"/>
</dbReference>
<evidence type="ECO:0000256" key="4">
    <source>
        <dbReference type="ARBA" id="ARBA00023004"/>
    </source>
</evidence>
<proteinExistence type="inferred from homology"/>
<dbReference type="CDD" id="cd03028">
    <property type="entry name" value="GRX_PICOT_like"/>
    <property type="match status" value="1"/>
</dbReference>
<dbReference type="Gene3D" id="3.40.30.10">
    <property type="entry name" value="Glutaredoxin"/>
    <property type="match status" value="1"/>
</dbReference>
<protein>
    <recommendedName>
        <fullName evidence="7">Glutaredoxin</fullName>
    </recommendedName>
</protein>
<comment type="caution">
    <text evidence="9">The sequence shown here is derived from an EMBL/GenBank/DDBJ whole genome shotgun (WGS) entry which is preliminary data.</text>
</comment>
<dbReference type="NCBIfam" id="TIGR00365">
    <property type="entry name" value="Grx4 family monothiol glutaredoxin"/>
    <property type="match status" value="1"/>
</dbReference>
<accession>A0ABU7V313</accession>
<evidence type="ECO:0000256" key="5">
    <source>
        <dbReference type="ARBA" id="ARBA00023014"/>
    </source>
</evidence>
<dbReference type="PROSITE" id="PS51354">
    <property type="entry name" value="GLUTAREDOXIN_2"/>
    <property type="match status" value="1"/>
</dbReference>
<dbReference type="InterPro" id="IPR002109">
    <property type="entry name" value="Glutaredoxin"/>
</dbReference>
<dbReference type="InterPro" id="IPR004480">
    <property type="entry name" value="Monothiol_GRX-rel"/>
</dbReference>
<evidence type="ECO:0000256" key="7">
    <source>
        <dbReference type="PIRNR" id="PIRNR005894"/>
    </source>
</evidence>
<keyword evidence="3" id="KW-0479">Metal-binding</keyword>
<evidence type="ECO:0000313" key="9">
    <source>
        <dbReference type="EMBL" id="MEF2156471.1"/>
    </source>
</evidence>
<dbReference type="PIRSF" id="PIRSF005894">
    <property type="entry name" value="Monothiol_GRX"/>
    <property type="match status" value="1"/>
</dbReference>
<reference evidence="9 10" key="1">
    <citation type="submission" date="2024-01" db="EMBL/GenBank/DDBJ databases">
        <title>Novel species of the genus Luteimonas isolated from rivers.</title>
        <authorList>
            <person name="Lu H."/>
        </authorList>
    </citation>
    <scope>NUCLEOTIDE SEQUENCE [LARGE SCALE GENOMIC DNA]</scope>
    <source>
        <strain evidence="9 10">FXH3W</strain>
    </source>
</reference>
<keyword evidence="6" id="KW-0676">Redox-active center</keyword>
<evidence type="ECO:0000256" key="2">
    <source>
        <dbReference type="ARBA" id="ARBA00022714"/>
    </source>
</evidence>
<evidence type="ECO:0000256" key="1">
    <source>
        <dbReference type="ARBA" id="ARBA00009630"/>
    </source>
</evidence>